<dbReference type="PANTHER" id="PTHR13124">
    <property type="entry name" value="39S RIBOSOMAL PROTEIN L46, MITOCHONDRIAL PRECURSOR-RELATED"/>
    <property type="match status" value="1"/>
</dbReference>
<dbReference type="InterPro" id="IPR040008">
    <property type="entry name" value="Ribosomal_mL46"/>
</dbReference>
<dbReference type="AlphaFoldDB" id="A0A835LPA4"/>
<proteinExistence type="predicted"/>
<dbReference type="GO" id="GO:0003735">
    <property type="term" value="F:structural constituent of ribosome"/>
    <property type="evidence" value="ECO:0007669"/>
    <property type="project" value="InterPro"/>
</dbReference>
<accession>A0A835LPA4</accession>
<evidence type="ECO:0000313" key="2">
    <source>
        <dbReference type="Proteomes" id="UP000631114"/>
    </source>
</evidence>
<dbReference type="OrthoDB" id="414075at2759"/>
<dbReference type="Proteomes" id="UP000631114">
    <property type="component" value="Unassembled WGS sequence"/>
</dbReference>
<sequence>MRNRFAFLSHSLKRRVVGLSTSASSSSSSDKIVASVLFERLPVVIPKIEPAVYAFQEFSYRWTQQYRRKYPDEVLGKSDARGKGDYHIDYVPAPRVTEADKNNDRRLVLILLMLSTFVTCEPVGTLDASPDGWWMGYLSSVG</sequence>
<name>A0A835LPA4_9MAGN</name>
<protein>
    <submittedName>
        <fullName evidence="1">Uncharacterized protein</fullName>
    </submittedName>
</protein>
<organism evidence="1 2">
    <name type="scientific">Coptis chinensis</name>
    <dbReference type="NCBI Taxonomy" id="261450"/>
    <lineage>
        <taxon>Eukaryota</taxon>
        <taxon>Viridiplantae</taxon>
        <taxon>Streptophyta</taxon>
        <taxon>Embryophyta</taxon>
        <taxon>Tracheophyta</taxon>
        <taxon>Spermatophyta</taxon>
        <taxon>Magnoliopsida</taxon>
        <taxon>Ranunculales</taxon>
        <taxon>Ranunculaceae</taxon>
        <taxon>Coptidoideae</taxon>
        <taxon>Coptis</taxon>
    </lineage>
</organism>
<gene>
    <name evidence="1" type="ORF">IFM89_027524</name>
</gene>
<evidence type="ECO:0000313" key="1">
    <source>
        <dbReference type="EMBL" id="KAF9602395.1"/>
    </source>
</evidence>
<dbReference type="PANTHER" id="PTHR13124:SF12">
    <property type="entry name" value="LARGE RIBOSOMAL SUBUNIT PROTEIN ML46"/>
    <property type="match status" value="1"/>
</dbReference>
<comment type="caution">
    <text evidence="1">The sequence shown here is derived from an EMBL/GenBank/DDBJ whole genome shotgun (WGS) entry which is preliminary data.</text>
</comment>
<keyword evidence="2" id="KW-1185">Reference proteome</keyword>
<reference evidence="1 2" key="1">
    <citation type="submission" date="2020-10" db="EMBL/GenBank/DDBJ databases">
        <title>The Coptis chinensis genome and diversification of protoberbering-type alkaloids.</title>
        <authorList>
            <person name="Wang B."/>
            <person name="Shu S."/>
            <person name="Song C."/>
            <person name="Liu Y."/>
        </authorList>
    </citation>
    <scope>NUCLEOTIDE SEQUENCE [LARGE SCALE GENOMIC DNA]</scope>
    <source>
        <strain evidence="1">HL-2020</strain>
        <tissue evidence="1">Leaf</tissue>
    </source>
</reference>
<dbReference type="EMBL" id="JADFTS010000006">
    <property type="protein sequence ID" value="KAF9602395.1"/>
    <property type="molecule type" value="Genomic_DNA"/>
</dbReference>
<dbReference type="GO" id="GO:0005762">
    <property type="term" value="C:mitochondrial large ribosomal subunit"/>
    <property type="evidence" value="ECO:0007669"/>
    <property type="project" value="TreeGrafter"/>
</dbReference>